<proteinExistence type="predicted"/>
<dbReference type="PANTHER" id="PTHR35558:SF1">
    <property type="entry name" value="ENDONUCLEASE_EXONUCLEASE_PHOSPHATASE DOMAIN-CONTAINING PROTEIN"/>
    <property type="match status" value="1"/>
</dbReference>
<dbReference type="GO" id="GO:0008270">
    <property type="term" value="F:zinc ion binding"/>
    <property type="evidence" value="ECO:0007669"/>
    <property type="project" value="UniProtKB-KW"/>
</dbReference>
<feature type="region of interest" description="Disordered" evidence="2">
    <location>
        <begin position="66"/>
        <end position="105"/>
    </location>
</feature>
<evidence type="ECO:0000259" key="3">
    <source>
        <dbReference type="PROSITE" id="PS50103"/>
    </source>
</evidence>
<feature type="compositionally biased region" description="Polar residues" evidence="2">
    <location>
        <begin position="319"/>
        <end position="332"/>
    </location>
</feature>
<organism evidence="4 5">
    <name type="scientific">Crassostrea virginica</name>
    <name type="common">Eastern oyster</name>
    <dbReference type="NCBI Taxonomy" id="6565"/>
    <lineage>
        <taxon>Eukaryota</taxon>
        <taxon>Metazoa</taxon>
        <taxon>Spiralia</taxon>
        <taxon>Lophotrochozoa</taxon>
        <taxon>Mollusca</taxon>
        <taxon>Bivalvia</taxon>
        <taxon>Autobranchia</taxon>
        <taxon>Pteriomorphia</taxon>
        <taxon>Ostreida</taxon>
        <taxon>Ostreoidea</taxon>
        <taxon>Ostreidae</taxon>
        <taxon>Crassostrea</taxon>
    </lineage>
</organism>
<dbReference type="GeneID" id="111117220"/>
<dbReference type="Proteomes" id="UP000694844">
    <property type="component" value="Chromosome 10"/>
</dbReference>
<dbReference type="KEGG" id="cvn:111117220"/>
<dbReference type="InterPro" id="IPR000571">
    <property type="entry name" value="Znf_CCCH"/>
</dbReference>
<sequence>MASRPKRRRTKPTSTSPPNTESDTPQPGPSSLSPDVNAIFQSCMTQVMPTIEDTFKKCMEGYFQRPSSSTGSPTTLVQPPPAPSLLHELTGDIQQGTSGTSDSPSLCNPLCASSVKTAVNLTLGIDQKLRNKIHSGEYVKFSSLVKTVETDCEGRNNYHTVEKDGQLVFVKATDKPTVNSLLKWMECFHIFVAIYSEKFPQEVPNLMAYAHIIQNLSRSSGDKAAITYDERFRLWRQQDPDSCPWQHKNLELFQEAMVQGLEFKSKSKTQPFRPAQAKHRYCFAYNNTGSCPRGPSCPHPHVCQYCAAKHHRKQCPSKPKTNTKPAANSRNAPNKAVSPFNNQ</sequence>
<dbReference type="AlphaFoldDB" id="A0A8B8C8P3"/>
<dbReference type="OrthoDB" id="6070148at2759"/>
<feature type="region of interest" description="Disordered" evidence="2">
    <location>
        <begin position="314"/>
        <end position="343"/>
    </location>
</feature>
<gene>
    <name evidence="5" type="primary">LOC111117220</name>
</gene>
<feature type="compositionally biased region" description="Basic residues" evidence="2">
    <location>
        <begin position="1"/>
        <end position="11"/>
    </location>
</feature>
<dbReference type="RefSeq" id="XP_022312000.1">
    <property type="nucleotide sequence ID" value="XM_022456292.1"/>
</dbReference>
<evidence type="ECO:0000313" key="4">
    <source>
        <dbReference type="Proteomes" id="UP000694844"/>
    </source>
</evidence>
<feature type="zinc finger region" description="C3H1-type" evidence="1">
    <location>
        <begin position="276"/>
        <end position="304"/>
    </location>
</feature>
<keyword evidence="1" id="KW-0479">Metal-binding</keyword>
<feature type="compositionally biased region" description="Polar residues" evidence="2">
    <location>
        <begin position="23"/>
        <end position="36"/>
    </location>
</feature>
<dbReference type="PROSITE" id="PS50103">
    <property type="entry name" value="ZF_C3H1"/>
    <property type="match status" value="1"/>
</dbReference>
<evidence type="ECO:0000256" key="2">
    <source>
        <dbReference type="SAM" id="MobiDB-lite"/>
    </source>
</evidence>
<protein>
    <submittedName>
        <fullName evidence="5">Uncharacterized protein LOC111117220</fullName>
    </submittedName>
</protein>
<dbReference type="PANTHER" id="PTHR35558">
    <property type="entry name" value="SGNH_HYDRO DOMAIN-CONTAINING PROTEIN"/>
    <property type="match status" value="1"/>
</dbReference>
<reference evidence="5" key="1">
    <citation type="submission" date="2025-08" db="UniProtKB">
        <authorList>
            <consortium name="RefSeq"/>
        </authorList>
    </citation>
    <scope>IDENTIFICATION</scope>
    <source>
        <tissue evidence="5">Whole sample</tissue>
    </source>
</reference>
<name>A0A8B8C8P3_CRAVI</name>
<evidence type="ECO:0000256" key="1">
    <source>
        <dbReference type="PROSITE-ProRule" id="PRU00723"/>
    </source>
</evidence>
<feature type="compositionally biased region" description="Low complexity" evidence="2">
    <location>
        <begin position="12"/>
        <end position="22"/>
    </location>
</feature>
<feature type="domain" description="C3H1-type" evidence="3">
    <location>
        <begin position="276"/>
        <end position="304"/>
    </location>
</feature>
<keyword evidence="1" id="KW-0862">Zinc</keyword>
<accession>A0A8B8C8P3</accession>
<feature type="compositionally biased region" description="Polar residues" evidence="2">
    <location>
        <begin position="92"/>
        <end position="105"/>
    </location>
</feature>
<keyword evidence="4" id="KW-1185">Reference proteome</keyword>
<feature type="region of interest" description="Disordered" evidence="2">
    <location>
        <begin position="1"/>
        <end position="36"/>
    </location>
</feature>
<feature type="compositionally biased region" description="Polar residues" evidence="2">
    <location>
        <begin position="66"/>
        <end position="77"/>
    </location>
</feature>
<keyword evidence="1" id="KW-0863">Zinc-finger</keyword>
<evidence type="ECO:0000313" key="5">
    <source>
        <dbReference type="RefSeq" id="XP_022312000.1"/>
    </source>
</evidence>